<dbReference type="AlphaFoldDB" id="A0A336MSY3"/>
<evidence type="ECO:0000313" key="2">
    <source>
        <dbReference type="EMBL" id="SSX31873.1"/>
    </source>
</evidence>
<dbReference type="InterPro" id="IPR007714">
    <property type="entry name" value="CFA20_dom"/>
</dbReference>
<feature type="domain" description="CFA20" evidence="1">
    <location>
        <begin position="1"/>
        <end position="184"/>
    </location>
</feature>
<evidence type="ECO:0000259" key="1">
    <source>
        <dbReference type="Pfam" id="PF05018"/>
    </source>
</evidence>
<accession>A0A336MSY3</accession>
<dbReference type="VEuPathDB" id="VectorBase:CSON004201"/>
<gene>
    <name evidence="2" type="primary">CSON004201</name>
</gene>
<dbReference type="Pfam" id="PF05018">
    <property type="entry name" value="CFA20_dom"/>
    <property type="match status" value="1"/>
</dbReference>
<organism evidence="2">
    <name type="scientific">Culicoides sonorensis</name>
    <name type="common">Biting midge</name>
    <dbReference type="NCBI Taxonomy" id="179676"/>
    <lineage>
        <taxon>Eukaryota</taxon>
        <taxon>Metazoa</taxon>
        <taxon>Ecdysozoa</taxon>
        <taxon>Arthropoda</taxon>
        <taxon>Hexapoda</taxon>
        <taxon>Insecta</taxon>
        <taxon>Pterygota</taxon>
        <taxon>Neoptera</taxon>
        <taxon>Endopterygota</taxon>
        <taxon>Diptera</taxon>
        <taxon>Nematocera</taxon>
        <taxon>Chironomoidea</taxon>
        <taxon>Ceratopogonidae</taxon>
        <taxon>Ceratopogoninae</taxon>
        <taxon>Culicoides</taxon>
        <taxon>Monoculicoides</taxon>
    </lineage>
</organism>
<dbReference type="PANTHER" id="PTHR12458">
    <property type="entry name" value="ORF PROTEIN"/>
    <property type="match status" value="1"/>
</dbReference>
<protein>
    <submittedName>
        <fullName evidence="2">CSON004201 protein</fullName>
    </submittedName>
</protein>
<name>A0A336MSY3_CULSO</name>
<dbReference type="InterPro" id="IPR040441">
    <property type="entry name" value="CFA20/CFAP20DC"/>
</dbReference>
<proteinExistence type="predicted"/>
<reference evidence="2" key="1">
    <citation type="submission" date="2018-07" db="EMBL/GenBank/DDBJ databases">
        <authorList>
            <person name="Quirk P.G."/>
            <person name="Krulwich T.A."/>
        </authorList>
    </citation>
    <scope>NUCLEOTIDE SEQUENCE</scope>
</reference>
<dbReference type="EMBL" id="UFQT01001811">
    <property type="protein sequence ID" value="SSX31873.1"/>
    <property type="molecule type" value="Genomic_DNA"/>
</dbReference>
<sequence>MFRNSYQKGFLTVFSSTGSKPLAIWSTHIKNGHIKRKTDCDLSSLVLEIIGSNVATAYISTPCPGHNSLGIKLPFLTLILKNLKKFFTFEIQILDDKHQLRRFRVSNYQSSTRVTTFLTSMPLCLSPGWNQIQFNLADFVRRAYGTNYVETVRIQIHANVLLRRIYFSDRLYTDDDKPAEYRLFKLMPREEKKEKNVYRSKISQKLEFPSLARPVTPITVNEEGTKTENIEINEIKYIKKEKPEDNLSENFKNLELKVENIKSGIEENVIIKNDDAIDENKIFIEPDAHQLDEILITFQMSE</sequence>